<organism evidence="3 4">
    <name type="scientific">Actinomycetospora cinnamomea</name>
    <dbReference type="NCBI Taxonomy" id="663609"/>
    <lineage>
        <taxon>Bacteria</taxon>
        <taxon>Bacillati</taxon>
        <taxon>Actinomycetota</taxon>
        <taxon>Actinomycetes</taxon>
        <taxon>Pseudonocardiales</taxon>
        <taxon>Pseudonocardiaceae</taxon>
        <taxon>Actinomycetospora</taxon>
    </lineage>
</organism>
<evidence type="ECO:0000256" key="1">
    <source>
        <dbReference type="SAM" id="MobiDB-lite"/>
    </source>
</evidence>
<reference evidence="3 4" key="1">
    <citation type="submission" date="2018-04" db="EMBL/GenBank/DDBJ databases">
        <title>Genomic Encyclopedia of Type Strains, Phase IV (KMG-IV): sequencing the most valuable type-strain genomes for metagenomic binning, comparative biology and taxonomic classification.</title>
        <authorList>
            <person name="Goeker M."/>
        </authorList>
    </citation>
    <scope>NUCLEOTIDE SEQUENCE [LARGE SCALE GENOMIC DNA]</scope>
    <source>
        <strain evidence="3 4">DSM 45771</strain>
    </source>
</reference>
<gene>
    <name evidence="3" type="ORF">C8D89_11743</name>
</gene>
<dbReference type="AlphaFoldDB" id="A0A2U1EXX4"/>
<dbReference type="Proteomes" id="UP000245639">
    <property type="component" value="Unassembled WGS sequence"/>
</dbReference>
<evidence type="ECO:0000313" key="3">
    <source>
        <dbReference type="EMBL" id="PVZ04590.1"/>
    </source>
</evidence>
<sequence length="141" mass="14448">MTQRSRGRATARPRRTVLSVTSALVALVLGVSVGAGHDGHSLAVILVVLLVPAAAVWVPTRRLEPLPRAVLTLGAVLVLNTLVAELMLAVGAWSITGGVVVVTGVSVMVWIGLEIGSGSGEPIRSASPDALCLPPSTKEMS</sequence>
<dbReference type="EMBL" id="QEKW01000017">
    <property type="protein sequence ID" value="PVZ04590.1"/>
    <property type="molecule type" value="Genomic_DNA"/>
</dbReference>
<comment type="caution">
    <text evidence="3">The sequence shown here is derived from an EMBL/GenBank/DDBJ whole genome shotgun (WGS) entry which is preliminary data.</text>
</comment>
<feature type="transmembrane region" description="Helical" evidence="2">
    <location>
        <begin position="40"/>
        <end position="58"/>
    </location>
</feature>
<protein>
    <submittedName>
        <fullName evidence="3">Uncharacterized protein</fullName>
    </submittedName>
</protein>
<keyword evidence="2" id="KW-0472">Membrane</keyword>
<dbReference type="RefSeq" id="WP_116710582.1">
    <property type="nucleotide sequence ID" value="NZ_QEKW01000017.1"/>
</dbReference>
<feature type="transmembrane region" description="Helical" evidence="2">
    <location>
        <begin position="70"/>
        <end position="89"/>
    </location>
</feature>
<evidence type="ECO:0000256" key="2">
    <source>
        <dbReference type="SAM" id="Phobius"/>
    </source>
</evidence>
<evidence type="ECO:0000313" key="4">
    <source>
        <dbReference type="Proteomes" id="UP000245639"/>
    </source>
</evidence>
<proteinExistence type="predicted"/>
<name>A0A2U1EXX4_9PSEU</name>
<keyword evidence="2" id="KW-0812">Transmembrane</keyword>
<keyword evidence="2" id="KW-1133">Transmembrane helix</keyword>
<accession>A0A2U1EXX4</accession>
<feature type="region of interest" description="Disordered" evidence="1">
    <location>
        <begin position="122"/>
        <end position="141"/>
    </location>
</feature>
<keyword evidence="4" id="KW-1185">Reference proteome</keyword>
<feature type="transmembrane region" description="Helical" evidence="2">
    <location>
        <begin position="95"/>
        <end position="113"/>
    </location>
</feature>